<name>A0A4T2CAX4_9MICO</name>
<keyword evidence="1 3" id="KW-0378">Hydrolase</keyword>
<dbReference type="GO" id="GO:0016787">
    <property type="term" value="F:hydrolase activity"/>
    <property type="evidence" value="ECO:0007669"/>
    <property type="project" value="UniProtKB-KW"/>
</dbReference>
<dbReference type="InterPro" id="IPR029058">
    <property type="entry name" value="AB_hydrolase_fold"/>
</dbReference>
<dbReference type="SUPFAM" id="SSF53474">
    <property type="entry name" value="alpha/beta-Hydrolases"/>
    <property type="match status" value="1"/>
</dbReference>
<dbReference type="InterPro" id="IPR000073">
    <property type="entry name" value="AB_hydrolase_1"/>
</dbReference>
<dbReference type="Proteomes" id="UP000306192">
    <property type="component" value="Unassembled WGS sequence"/>
</dbReference>
<reference evidence="3 4" key="1">
    <citation type="journal article" date="2019" name="Microorganisms">
        <title>Systematic Affiliation and Genome Analysis of Subtercola vilae DB165(T) with Particular Emphasis on Cold Adaptation of an Isolate from a High-Altitude Cold Volcano Lake.</title>
        <authorList>
            <person name="Villalobos A.S."/>
            <person name="Wiese J."/>
            <person name="Imhoff J.F."/>
            <person name="Dorador C."/>
            <person name="Keller A."/>
            <person name="Hentschel U."/>
        </authorList>
    </citation>
    <scope>NUCLEOTIDE SEQUENCE [LARGE SCALE GENOMIC DNA]</scope>
    <source>
        <strain evidence="3 4">DB165</strain>
    </source>
</reference>
<dbReference type="PANTHER" id="PTHR43798">
    <property type="entry name" value="MONOACYLGLYCEROL LIPASE"/>
    <property type="match status" value="1"/>
</dbReference>
<evidence type="ECO:0000256" key="1">
    <source>
        <dbReference type="ARBA" id="ARBA00022801"/>
    </source>
</evidence>
<organism evidence="3 4">
    <name type="scientific">Subtercola vilae</name>
    <dbReference type="NCBI Taxonomy" id="2056433"/>
    <lineage>
        <taxon>Bacteria</taxon>
        <taxon>Bacillati</taxon>
        <taxon>Actinomycetota</taxon>
        <taxon>Actinomycetes</taxon>
        <taxon>Micrococcales</taxon>
        <taxon>Microbacteriaceae</taxon>
        <taxon>Subtercola</taxon>
    </lineage>
</organism>
<dbReference type="AlphaFoldDB" id="A0A4T2CAX4"/>
<evidence type="ECO:0000259" key="2">
    <source>
        <dbReference type="Pfam" id="PF12697"/>
    </source>
</evidence>
<dbReference type="Pfam" id="PF12697">
    <property type="entry name" value="Abhydrolase_6"/>
    <property type="match status" value="1"/>
</dbReference>
<feature type="domain" description="AB hydrolase-1" evidence="2">
    <location>
        <begin position="48"/>
        <end position="306"/>
    </location>
</feature>
<dbReference type="PANTHER" id="PTHR43798:SF31">
    <property type="entry name" value="AB HYDROLASE SUPERFAMILY PROTEIN YCLE"/>
    <property type="match status" value="1"/>
</dbReference>
<gene>
    <name evidence="3" type="ORF">D4765_03845</name>
</gene>
<protein>
    <submittedName>
        <fullName evidence="3">Alpha/beta hydrolase</fullName>
    </submittedName>
</protein>
<accession>A0A4T2CAX4</accession>
<dbReference type="Gene3D" id="3.40.50.1820">
    <property type="entry name" value="alpha/beta hydrolase"/>
    <property type="match status" value="1"/>
</dbReference>
<dbReference type="InterPro" id="IPR050266">
    <property type="entry name" value="AB_hydrolase_sf"/>
</dbReference>
<keyword evidence="4" id="KW-1185">Reference proteome</keyword>
<comment type="caution">
    <text evidence="3">The sequence shown here is derived from an EMBL/GenBank/DDBJ whole genome shotgun (WGS) entry which is preliminary data.</text>
</comment>
<dbReference type="GO" id="GO:0016020">
    <property type="term" value="C:membrane"/>
    <property type="evidence" value="ECO:0007669"/>
    <property type="project" value="TreeGrafter"/>
</dbReference>
<dbReference type="EMBL" id="QYRT01000005">
    <property type="protein sequence ID" value="TIH39906.1"/>
    <property type="molecule type" value="Genomic_DNA"/>
</dbReference>
<sequence>MLRGAGRQPTSGVDEGSRMTYLTHDVPVASGLMRVGEWRPDEVDAPVILALHGMTSTHHVWSTLAEQLPDVRIIAPDLRGRGLSNDLTGPYGVAQHTSDARAVMRALGITRATVLGHSLGAFVAVELLARDAAESSTGAAGGGVFERGVLVDGGLPVTVPLNHSEADLLEAVLGAGARGFTLSFADRAMNRKFWSLHPALSAAWSPALAAYADTHVTEYLTAEGAIELQLAVSPDALAADSRELFGSTAARAALDRVRVPLTVLTAGRGLLNESPGVYTPREIDGWKLELPHVRFVELHTVNHYTTVLGEQGVAALAHALQRTLLSS</sequence>
<evidence type="ECO:0000313" key="3">
    <source>
        <dbReference type="EMBL" id="TIH39906.1"/>
    </source>
</evidence>
<proteinExistence type="predicted"/>
<evidence type="ECO:0000313" key="4">
    <source>
        <dbReference type="Proteomes" id="UP000306192"/>
    </source>
</evidence>